<gene>
    <name evidence="8" type="ORF">ASCRUDRAFT_50279</name>
</gene>
<dbReference type="GO" id="GO:0005462">
    <property type="term" value="F:UDP-N-acetylglucosamine transmembrane transporter activity"/>
    <property type="evidence" value="ECO:0007669"/>
    <property type="project" value="EnsemblFungi"/>
</dbReference>
<dbReference type="EMBL" id="KV454489">
    <property type="protein sequence ID" value="ODV58880.1"/>
    <property type="molecule type" value="Genomic_DNA"/>
</dbReference>
<dbReference type="STRING" id="1344418.A0A1D2VB98"/>
<keyword evidence="6 7" id="KW-0472">Membrane</keyword>
<keyword evidence="5 7" id="KW-1133">Transmembrane helix</keyword>
<dbReference type="NCBIfam" id="TIGR00803">
    <property type="entry name" value="nst"/>
    <property type="match status" value="1"/>
</dbReference>
<dbReference type="Proteomes" id="UP000095038">
    <property type="component" value="Unassembled WGS sequence"/>
</dbReference>
<evidence type="ECO:0000256" key="2">
    <source>
        <dbReference type="ARBA" id="ARBA00022448"/>
    </source>
</evidence>
<feature type="transmembrane region" description="Helical" evidence="7">
    <location>
        <begin position="151"/>
        <end position="170"/>
    </location>
</feature>
<proteinExistence type="predicted"/>
<dbReference type="SUPFAM" id="SSF103481">
    <property type="entry name" value="Multidrug resistance efflux transporter EmrE"/>
    <property type="match status" value="1"/>
</dbReference>
<evidence type="ECO:0000256" key="5">
    <source>
        <dbReference type="ARBA" id="ARBA00022989"/>
    </source>
</evidence>
<reference evidence="9" key="1">
    <citation type="submission" date="2016-05" db="EMBL/GenBank/DDBJ databases">
        <title>Comparative genomics of biotechnologically important yeasts.</title>
        <authorList>
            <consortium name="DOE Joint Genome Institute"/>
            <person name="Riley R."/>
            <person name="Haridas S."/>
            <person name="Wolfe K.H."/>
            <person name="Lopes M.R."/>
            <person name="Hittinger C.T."/>
            <person name="Goker M."/>
            <person name="Salamov A."/>
            <person name="Wisecaver J."/>
            <person name="Long T.M."/>
            <person name="Aerts A.L."/>
            <person name="Barry K."/>
            <person name="Choi C."/>
            <person name="Clum A."/>
            <person name="Coughlan A.Y."/>
            <person name="Deshpande S."/>
            <person name="Douglass A.P."/>
            <person name="Hanson S.J."/>
            <person name="Klenk H.-P."/>
            <person name="Labutti K."/>
            <person name="Lapidus A."/>
            <person name="Lindquist E."/>
            <person name="Lipzen A."/>
            <person name="Meier-Kolthoff J.P."/>
            <person name="Ohm R.A."/>
            <person name="Otillar R.P."/>
            <person name="Pangilinan J."/>
            <person name="Peng Y."/>
            <person name="Rokas A."/>
            <person name="Rosa C.A."/>
            <person name="Scheuner C."/>
            <person name="Sibirny A.A."/>
            <person name="Slot J.C."/>
            <person name="Stielow J.B."/>
            <person name="Sun H."/>
            <person name="Kurtzman C.P."/>
            <person name="Blackwell M."/>
            <person name="Grigoriev I.V."/>
            <person name="Jeffries T.W."/>
        </authorList>
    </citation>
    <scope>NUCLEOTIDE SEQUENCE [LARGE SCALE GENOMIC DNA]</scope>
    <source>
        <strain evidence="9">DSM 1968</strain>
    </source>
</reference>
<organism evidence="8 9">
    <name type="scientific">Ascoidea rubescens DSM 1968</name>
    <dbReference type="NCBI Taxonomy" id="1344418"/>
    <lineage>
        <taxon>Eukaryota</taxon>
        <taxon>Fungi</taxon>
        <taxon>Dikarya</taxon>
        <taxon>Ascomycota</taxon>
        <taxon>Saccharomycotina</taxon>
        <taxon>Saccharomycetes</taxon>
        <taxon>Ascoideaceae</taxon>
        <taxon>Ascoidea</taxon>
    </lineage>
</organism>
<feature type="transmembrane region" description="Helical" evidence="7">
    <location>
        <begin position="93"/>
        <end position="114"/>
    </location>
</feature>
<dbReference type="GO" id="GO:0005789">
    <property type="term" value="C:endoplasmic reticulum membrane"/>
    <property type="evidence" value="ECO:0007669"/>
    <property type="project" value="TreeGrafter"/>
</dbReference>
<feature type="transmembrane region" description="Helical" evidence="7">
    <location>
        <begin position="54"/>
        <end position="72"/>
    </location>
</feature>
<dbReference type="PANTHER" id="PTHR10778:SF4">
    <property type="entry name" value="NUCLEOTIDE SUGAR TRANSPORTER SLC35B4"/>
    <property type="match status" value="1"/>
</dbReference>
<evidence type="ECO:0000256" key="4">
    <source>
        <dbReference type="ARBA" id="ARBA00022692"/>
    </source>
</evidence>
<feature type="transmembrane region" description="Helical" evidence="7">
    <location>
        <begin position="190"/>
        <end position="210"/>
    </location>
</feature>
<feature type="transmembrane region" description="Helical" evidence="7">
    <location>
        <begin position="305"/>
        <end position="325"/>
    </location>
</feature>
<dbReference type="Pfam" id="PF08449">
    <property type="entry name" value="UAA"/>
    <property type="match status" value="1"/>
</dbReference>
<feature type="non-terminal residue" evidence="8">
    <location>
        <position position="361"/>
    </location>
</feature>
<name>A0A1D2VB98_9ASCO</name>
<evidence type="ECO:0000313" key="8">
    <source>
        <dbReference type="EMBL" id="ODV58880.1"/>
    </source>
</evidence>
<dbReference type="GO" id="GO:0006031">
    <property type="term" value="P:chitin biosynthetic process"/>
    <property type="evidence" value="ECO:0007669"/>
    <property type="project" value="EnsemblFungi"/>
</dbReference>
<dbReference type="InterPro" id="IPR013657">
    <property type="entry name" value="SCL35B1-4/HUT1"/>
</dbReference>
<dbReference type="FunCoup" id="A0A1D2VB98">
    <property type="interactions" value="151"/>
</dbReference>
<dbReference type="InParanoid" id="A0A1D2VB98"/>
<protein>
    <submittedName>
        <fullName evidence="8">UAA transporter</fullName>
    </submittedName>
</protein>
<accession>A0A1D2VB98</accession>
<comment type="subcellular location">
    <subcellularLocation>
        <location evidence="1">Endomembrane system</location>
        <topology evidence="1">Multi-pass membrane protein</topology>
    </subcellularLocation>
</comment>
<evidence type="ECO:0000256" key="3">
    <source>
        <dbReference type="ARBA" id="ARBA00022597"/>
    </source>
</evidence>
<keyword evidence="2" id="KW-0813">Transport</keyword>
<dbReference type="PANTHER" id="PTHR10778">
    <property type="entry name" value="SOLUTE CARRIER FAMILY 35 MEMBER B"/>
    <property type="match status" value="1"/>
</dbReference>
<sequence length="361" mass="41203">MLKLNKTTPSTGSICFSSLLILVSQWLPITSLIFGGCCSNVFSLEKVYHELPNSSHLITFSQFLFIAVLGYFDNYDNNAGIKRLYLKQNHIPLSRNFINVLMFFVSSNLNNMALTYNISVPIHIIFRSSSTVITMIIGYLFANKRYNFKQIVSALILTFGIILATIGNYLNNKKKTSIDSLIDHDHLKSFYIGVFLLMSSSIIIAFNGLFTERTYKIYGKYWQESLFYQHFLGLPIFIIFQRQLVEEYKQMMYQKETFAFKIPVMFSQDFVQLRISKSLCYLLLNCFTQNVCITGVNKLASITNALTVSIVLLIRKFVSLLLSVLIFGNLLHRLCLAGSFFVFTGAGLYSFATKSSKRSSK</sequence>
<dbReference type="GO" id="GO:0005464">
    <property type="term" value="F:UDP-xylose transmembrane transporter activity"/>
    <property type="evidence" value="ECO:0007669"/>
    <property type="project" value="TreeGrafter"/>
</dbReference>
<dbReference type="AlphaFoldDB" id="A0A1D2VB98"/>
<dbReference type="GO" id="GO:0015786">
    <property type="term" value="P:UDP-glucose transmembrane transport"/>
    <property type="evidence" value="ECO:0007669"/>
    <property type="project" value="EnsemblFungi"/>
</dbReference>
<evidence type="ECO:0000313" key="9">
    <source>
        <dbReference type="Proteomes" id="UP000095038"/>
    </source>
</evidence>
<feature type="transmembrane region" description="Helical" evidence="7">
    <location>
        <begin position="120"/>
        <end position="142"/>
    </location>
</feature>
<keyword evidence="9" id="KW-1185">Reference proteome</keyword>
<dbReference type="RefSeq" id="XP_020045187.1">
    <property type="nucleotide sequence ID" value="XM_020191078.1"/>
</dbReference>
<keyword evidence="3" id="KW-0762">Sugar transport</keyword>
<dbReference type="GeneID" id="30964714"/>
<keyword evidence="4 7" id="KW-0812">Transmembrane</keyword>
<feature type="transmembrane region" description="Helical" evidence="7">
    <location>
        <begin position="12"/>
        <end position="34"/>
    </location>
</feature>
<evidence type="ECO:0000256" key="6">
    <source>
        <dbReference type="ARBA" id="ARBA00023136"/>
    </source>
</evidence>
<evidence type="ECO:0000256" key="1">
    <source>
        <dbReference type="ARBA" id="ARBA00004127"/>
    </source>
</evidence>
<dbReference type="GO" id="GO:0000139">
    <property type="term" value="C:Golgi membrane"/>
    <property type="evidence" value="ECO:0007669"/>
    <property type="project" value="TreeGrafter"/>
</dbReference>
<feature type="transmembrane region" description="Helical" evidence="7">
    <location>
        <begin position="331"/>
        <end position="352"/>
    </location>
</feature>
<evidence type="ECO:0000256" key="7">
    <source>
        <dbReference type="SAM" id="Phobius"/>
    </source>
</evidence>
<dbReference type="InterPro" id="IPR037185">
    <property type="entry name" value="EmrE-like"/>
</dbReference>
<dbReference type="OrthoDB" id="999962at2759"/>